<dbReference type="EMBL" id="BPLR01014572">
    <property type="protein sequence ID" value="GIY69696.1"/>
    <property type="molecule type" value="Genomic_DNA"/>
</dbReference>
<organism evidence="1 2">
    <name type="scientific">Caerostris extrusa</name>
    <name type="common">Bark spider</name>
    <name type="synonym">Caerostris bankana</name>
    <dbReference type="NCBI Taxonomy" id="172846"/>
    <lineage>
        <taxon>Eukaryota</taxon>
        <taxon>Metazoa</taxon>
        <taxon>Ecdysozoa</taxon>
        <taxon>Arthropoda</taxon>
        <taxon>Chelicerata</taxon>
        <taxon>Arachnida</taxon>
        <taxon>Araneae</taxon>
        <taxon>Araneomorphae</taxon>
        <taxon>Entelegynae</taxon>
        <taxon>Araneoidea</taxon>
        <taxon>Araneidae</taxon>
        <taxon>Caerostris</taxon>
    </lineage>
</organism>
<protein>
    <submittedName>
        <fullName evidence="1">Uncharacterized protein</fullName>
    </submittedName>
</protein>
<comment type="caution">
    <text evidence="1">The sequence shown here is derived from an EMBL/GenBank/DDBJ whole genome shotgun (WGS) entry which is preliminary data.</text>
</comment>
<sequence>MPGVSFPNQVGKPLTVQCILKLQNQNLVISNISNGSTAFVGLTSSSINPMKLLSKSSMLLTADVIKMLTLELVSMAVDLRLTHAHKMPLYKCH</sequence>
<name>A0AAV4VH21_CAEEX</name>
<evidence type="ECO:0000313" key="2">
    <source>
        <dbReference type="Proteomes" id="UP001054945"/>
    </source>
</evidence>
<keyword evidence="2" id="KW-1185">Reference proteome</keyword>
<gene>
    <name evidence="1" type="ORF">CEXT_630831</name>
</gene>
<dbReference type="Proteomes" id="UP001054945">
    <property type="component" value="Unassembled WGS sequence"/>
</dbReference>
<proteinExistence type="predicted"/>
<accession>A0AAV4VH21</accession>
<evidence type="ECO:0000313" key="1">
    <source>
        <dbReference type="EMBL" id="GIY69696.1"/>
    </source>
</evidence>
<reference evidence="1 2" key="1">
    <citation type="submission" date="2021-06" db="EMBL/GenBank/DDBJ databases">
        <title>Caerostris extrusa draft genome.</title>
        <authorList>
            <person name="Kono N."/>
            <person name="Arakawa K."/>
        </authorList>
    </citation>
    <scope>NUCLEOTIDE SEQUENCE [LARGE SCALE GENOMIC DNA]</scope>
</reference>
<dbReference type="AlphaFoldDB" id="A0AAV4VH21"/>